<dbReference type="HAMAP" id="MF_01825">
    <property type="entry name" value="PdxB"/>
    <property type="match status" value="1"/>
</dbReference>
<evidence type="ECO:0000313" key="9">
    <source>
        <dbReference type="EMBL" id="MEL0660597.1"/>
    </source>
</evidence>
<comment type="subunit">
    <text evidence="5">Homodimer.</text>
</comment>
<evidence type="ECO:0000259" key="7">
    <source>
        <dbReference type="Pfam" id="PF02826"/>
    </source>
</evidence>
<dbReference type="PANTHER" id="PTHR10996">
    <property type="entry name" value="2-HYDROXYACID DEHYDROGENASE-RELATED"/>
    <property type="match status" value="1"/>
</dbReference>
<evidence type="ECO:0000256" key="3">
    <source>
        <dbReference type="ARBA" id="ARBA00023027"/>
    </source>
</evidence>
<dbReference type="Pfam" id="PF11890">
    <property type="entry name" value="DUF3410"/>
    <property type="match status" value="1"/>
</dbReference>
<dbReference type="CDD" id="cd12158">
    <property type="entry name" value="ErythrP_dh"/>
    <property type="match status" value="1"/>
</dbReference>
<comment type="similarity">
    <text evidence="5">Belongs to the D-isomer specific 2-hydroxyacid dehydrogenase family. PdxB subfamily.</text>
</comment>
<sequence length="379" mass="42385">MKIYIDENVPYGKDFFESFGEIITFSGRNVTPEQVKDADILLVRSITKVDQTLLSLNENIKFVGTATIGTDHIDLDYLTKRNIAFSSAPGCNKISVGEYVLSALLVLAESKQFELINKTVAIVGAGNTGSAVYQCLTGLGVRCKLYDPPLQASGDSREFCNFSEVLQSDIISLHVPKTMKGPFKTFHLFDETVLQQLSPQQILVNACRGEVIDNQALLKLAREHKTPTLVLDVWENEPNIEKALLPFVALATPHIAGYSLDGRVRGTEMLYQALSKHLKNEAILNSTDFMVKAKISQTDIQSPLTSELLKSLVHLIYDVRRDDALFRSKVNQINGFDQMRKNYPERRELSTLSLNFTDPTHQNSQTINLNKIGFTVKNK</sequence>
<dbReference type="EC" id="1.1.1.290" evidence="5"/>
<dbReference type="SUPFAM" id="SSF52283">
    <property type="entry name" value="Formate/glycerate dehydrogenase catalytic domain-like"/>
    <property type="match status" value="1"/>
</dbReference>
<feature type="domain" description="D-isomer specific 2-hydroxyacid dehydrogenase NAD-binding" evidence="7">
    <location>
        <begin position="111"/>
        <end position="256"/>
    </location>
</feature>
<evidence type="ECO:0000256" key="2">
    <source>
        <dbReference type="ARBA" id="ARBA00023002"/>
    </source>
</evidence>
<evidence type="ECO:0000259" key="8">
    <source>
        <dbReference type="Pfam" id="PF11890"/>
    </source>
</evidence>
<evidence type="ECO:0000259" key="6">
    <source>
        <dbReference type="Pfam" id="PF00389"/>
    </source>
</evidence>
<comment type="caution">
    <text evidence="9">The sequence shown here is derived from an EMBL/GenBank/DDBJ whole genome shotgun (WGS) entry which is preliminary data.</text>
</comment>
<feature type="active site" evidence="5">
    <location>
        <position position="208"/>
    </location>
</feature>
<evidence type="ECO:0000256" key="5">
    <source>
        <dbReference type="HAMAP-Rule" id="MF_01825"/>
    </source>
</evidence>
<dbReference type="PANTHER" id="PTHR10996:SF178">
    <property type="entry name" value="2-HYDROXYACID DEHYDROGENASE YGL185C-RELATED"/>
    <property type="match status" value="1"/>
</dbReference>
<evidence type="ECO:0000313" key="10">
    <source>
        <dbReference type="Proteomes" id="UP001366060"/>
    </source>
</evidence>
<dbReference type="Pfam" id="PF02826">
    <property type="entry name" value="2-Hacid_dh_C"/>
    <property type="match status" value="1"/>
</dbReference>
<accession>A0ABU9HFA5</accession>
<dbReference type="InterPro" id="IPR020921">
    <property type="entry name" value="Erythronate-4-P_DHase"/>
</dbReference>
<evidence type="ECO:0000256" key="4">
    <source>
        <dbReference type="ARBA" id="ARBA00023096"/>
    </source>
</evidence>
<dbReference type="InterPro" id="IPR050223">
    <property type="entry name" value="D-isomer_2-hydroxyacid_DH"/>
</dbReference>
<evidence type="ECO:0000256" key="1">
    <source>
        <dbReference type="ARBA" id="ARBA00022490"/>
    </source>
</evidence>
<feature type="binding site" evidence="5">
    <location>
        <position position="67"/>
    </location>
    <ligand>
        <name>substrate</name>
    </ligand>
</feature>
<feature type="active site" description="Proton donor" evidence="5">
    <location>
        <position position="254"/>
    </location>
</feature>
<dbReference type="InterPro" id="IPR024531">
    <property type="entry name" value="Erythronate-4-P_DHase_dimer"/>
</dbReference>
<comment type="function">
    <text evidence="5">Catalyzes the oxidation of erythronate-4-phosphate to 3-hydroxy-2-oxo-4-phosphonooxybutanoate.</text>
</comment>
<dbReference type="Pfam" id="PF00389">
    <property type="entry name" value="2-Hacid_dh"/>
    <property type="match status" value="1"/>
</dbReference>
<protein>
    <recommendedName>
        <fullName evidence="5">Erythronate-4-phosphate dehydrogenase</fullName>
        <ecNumber evidence="5">1.1.1.290</ecNumber>
    </recommendedName>
</protein>
<feature type="binding site" evidence="5">
    <location>
        <position position="232"/>
    </location>
    <ligand>
        <name>NAD(+)</name>
        <dbReference type="ChEBI" id="CHEBI:57540"/>
    </ligand>
</feature>
<keyword evidence="10" id="KW-1185">Reference proteome</keyword>
<keyword evidence="4 5" id="KW-0664">Pyridoxine biosynthesis</keyword>
<dbReference type="InterPro" id="IPR036291">
    <property type="entry name" value="NAD(P)-bd_dom_sf"/>
</dbReference>
<feature type="binding site" evidence="5">
    <location>
        <position position="147"/>
    </location>
    <ligand>
        <name>NAD(+)</name>
        <dbReference type="ChEBI" id="CHEBI:57540"/>
    </ligand>
</feature>
<organism evidence="9 10">
    <name type="scientific">Psychromonas arctica</name>
    <dbReference type="NCBI Taxonomy" id="168275"/>
    <lineage>
        <taxon>Bacteria</taxon>
        <taxon>Pseudomonadati</taxon>
        <taxon>Pseudomonadota</taxon>
        <taxon>Gammaproteobacteria</taxon>
        <taxon>Alteromonadales</taxon>
        <taxon>Psychromonadaceae</taxon>
        <taxon>Psychromonas</taxon>
    </lineage>
</organism>
<feature type="binding site" evidence="5">
    <location>
        <position position="258"/>
    </location>
    <ligand>
        <name>substrate</name>
    </ligand>
</feature>
<proteinExistence type="inferred from homology"/>
<dbReference type="EMBL" id="JBAKBA010000048">
    <property type="protein sequence ID" value="MEL0660597.1"/>
    <property type="molecule type" value="Genomic_DNA"/>
</dbReference>
<keyword evidence="3 5" id="KW-0520">NAD</keyword>
<dbReference type="InterPro" id="IPR038251">
    <property type="entry name" value="PdxB_dimer_sf"/>
</dbReference>
<gene>
    <name evidence="5" type="primary">pdxB</name>
    <name evidence="9" type="ORF">V6255_15760</name>
</gene>
<dbReference type="Gene3D" id="3.30.1370.170">
    <property type="match status" value="1"/>
</dbReference>
<feature type="domain" description="D-isomer specific 2-hydroxyacid dehydrogenase catalytic" evidence="6">
    <location>
        <begin position="10"/>
        <end position="285"/>
    </location>
</feature>
<comment type="catalytic activity">
    <reaction evidence="5">
        <text>4-phospho-D-erythronate + NAD(+) = (R)-3-hydroxy-2-oxo-4-phosphooxybutanoate + NADH + H(+)</text>
        <dbReference type="Rhea" id="RHEA:18829"/>
        <dbReference type="ChEBI" id="CHEBI:15378"/>
        <dbReference type="ChEBI" id="CHEBI:57540"/>
        <dbReference type="ChEBI" id="CHEBI:57945"/>
        <dbReference type="ChEBI" id="CHEBI:58538"/>
        <dbReference type="ChEBI" id="CHEBI:58766"/>
        <dbReference type="EC" id="1.1.1.290"/>
    </reaction>
</comment>
<feature type="binding site" evidence="5">
    <location>
        <position position="257"/>
    </location>
    <ligand>
        <name>NAD(+)</name>
        <dbReference type="ChEBI" id="CHEBI:57540"/>
    </ligand>
</feature>
<keyword evidence="2 5" id="KW-0560">Oxidoreductase</keyword>
<dbReference type="Gene3D" id="3.40.50.720">
    <property type="entry name" value="NAD(P)-binding Rossmann-like Domain"/>
    <property type="match status" value="2"/>
</dbReference>
<feature type="active site" evidence="5">
    <location>
        <position position="237"/>
    </location>
</feature>
<keyword evidence="1 5" id="KW-0963">Cytoplasm</keyword>
<dbReference type="InterPro" id="IPR006140">
    <property type="entry name" value="D-isomer_DH_NAD-bd"/>
</dbReference>
<dbReference type="RefSeq" id="WP_341629010.1">
    <property type="nucleotide sequence ID" value="NZ_JBAKBA010000048.1"/>
</dbReference>
<feature type="binding site" evidence="5">
    <location>
        <position position="45"/>
    </location>
    <ligand>
        <name>substrate</name>
    </ligand>
</feature>
<dbReference type="InterPro" id="IPR006139">
    <property type="entry name" value="D-isomer_2_OHA_DH_cat_dom"/>
</dbReference>
<dbReference type="Proteomes" id="UP001366060">
    <property type="component" value="Unassembled WGS sequence"/>
</dbReference>
<comment type="caution">
    <text evidence="5">Lacks conserved residue(s) required for the propagation of feature annotation.</text>
</comment>
<feature type="domain" description="Erythronate-4-phosphate dehydrogenase dimerisation" evidence="8">
    <location>
        <begin position="290"/>
        <end position="373"/>
    </location>
</feature>
<comment type="pathway">
    <text evidence="5">Cofactor biosynthesis; pyridoxine 5'-phosphate biosynthesis; pyridoxine 5'-phosphate from D-erythrose 4-phosphate: step 2/5.</text>
</comment>
<name>A0ABU9HFA5_9GAMM</name>
<reference evidence="9 10" key="1">
    <citation type="submission" date="2024-02" db="EMBL/GenBank/DDBJ databases">
        <title>Bacteria isolated from the canopy kelp, Nereocystis luetkeana.</title>
        <authorList>
            <person name="Pfister C.A."/>
            <person name="Younker I.T."/>
            <person name="Light S.H."/>
        </authorList>
    </citation>
    <scope>NUCLEOTIDE SEQUENCE [LARGE SCALE GENOMIC DNA]</scope>
    <source>
        <strain evidence="9 10">TI.2.07</strain>
    </source>
</reference>
<dbReference type="SUPFAM" id="SSF51735">
    <property type="entry name" value="NAD(P)-binding Rossmann-fold domains"/>
    <property type="match status" value="1"/>
</dbReference>
<comment type="subcellular location">
    <subcellularLocation>
        <location evidence="5">Cytoplasm</location>
    </subcellularLocation>
</comment>